<keyword evidence="3" id="KW-1185">Reference proteome</keyword>
<protein>
    <submittedName>
        <fullName evidence="2">Uncharacterized protein</fullName>
    </submittedName>
</protein>
<accession>A0AAV4V6I6</accession>
<dbReference type="AlphaFoldDB" id="A0AAV4V6I6"/>
<feature type="compositionally biased region" description="Basic and acidic residues" evidence="1">
    <location>
        <begin position="8"/>
        <end position="19"/>
    </location>
</feature>
<comment type="caution">
    <text evidence="2">The sequence shown here is derived from an EMBL/GenBank/DDBJ whole genome shotgun (WGS) entry which is preliminary data.</text>
</comment>
<organism evidence="2 3">
    <name type="scientific">Caerostris darwini</name>
    <dbReference type="NCBI Taxonomy" id="1538125"/>
    <lineage>
        <taxon>Eukaryota</taxon>
        <taxon>Metazoa</taxon>
        <taxon>Ecdysozoa</taxon>
        <taxon>Arthropoda</taxon>
        <taxon>Chelicerata</taxon>
        <taxon>Arachnida</taxon>
        <taxon>Araneae</taxon>
        <taxon>Araneomorphae</taxon>
        <taxon>Entelegynae</taxon>
        <taxon>Araneoidea</taxon>
        <taxon>Araneidae</taxon>
        <taxon>Caerostris</taxon>
    </lineage>
</organism>
<dbReference type="EMBL" id="BPLQ01012480">
    <property type="protein sequence ID" value="GIY65837.1"/>
    <property type="molecule type" value="Genomic_DNA"/>
</dbReference>
<dbReference type="Proteomes" id="UP001054837">
    <property type="component" value="Unassembled WGS sequence"/>
</dbReference>
<evidence type="ECO:0000313" key="3">
    <source>
        <dbReference type="Proteomes" id="UP001054837"/>
    </source>
</evidence>
<sequence>MAAVIVSSEEKKDKGIEKHVAKHTKVTSPTKKLCTKISFSKFEDTEEMVTVDTPSASETSRRPPVWVRTVQRFMRPMKVILKGLPNSTQVIEIEEA</sequence>
<evidence type="ECO:0000313" key="2">
    <source>
        <dbReference type="EMBL" id="GIY65837.1"/>
    </source>
</evidence>
<gene>
    <name evidence="2" type="ORF">CDAR_51761</name>
</gene>
<feature type="region of interest" description="Disordered" evidence="1">
    <location>
        <begin position="1"/>
        <end position="25"/>
    </location>
</feature>
<reference evidence="2 3" key="1">
    <citation type="submission" date="2021-06" db="EMBL/GenBank/DDBJ databases">
        <title>Caerostris darwini draft genome.</title>
        <authorList>
            <person name="Kono N."/>
            <person name="Arakawa K."/>
        </authorList>
    </citation>
    <scope>NUCLEOTIDE SEQUENCE [LARGE SCALE GENOMIC DNA]</scope>
</reference>
<name>A0AAV4V6I6_9ARAC</name>
<evidence type="ECO:0000256" key="1">
    <source>
        <dbReference type="SAM" id="MobiDB-lite"/>
    </source>
</evidence>
<proteinExistence type="predicted"/>